<dbReference type="OrthoDB" id="9801785at2"/>
<dbReference type="InterPro" id="IPR029903">
    <property type="entry name" value="RmlD-like-bd"/>
</dbReference>
<gene>
    <name evidence="4" type="ORF">FHX52_1980</name>
</gene>
<dbReference type="GO" id="GO:0008831">
    <property type="term" value="F:dTDP-4-dehydrorhamnose reductase activity"/>
    <property type="evidence" value="ECO:0007669"/>
    <property type="project" value="UniProtKB-EC"/>
</dbReference>
<dbReference type="PANTHER" id="PTHR10491">
    <property type="entry name" value="DTDP-4-DEHYDRORHAMNOSE REDUCTASE"/>
    <property type="match status" value="1"/>
</dbReference>
<dbReference type="UniPathway" id="UPA00124"/>
<dbReference type="SUPFAM" id="SSF51735">
    <property type="entry name" value="NAD(P)-binding Rossmann-fold domains"/>
    <property type="match status" value="1"/>
</dbReference>
<dbReference type="RefSeq" id="WP_141821714.1">
    <property type="nucleotide sequence ID" value="NZ_BAAAQC010000013.1"/>
</dbReference>
<keyword evidence="2" id="KW-0521">NADP</keyword>
<dbReference type="EMBL" id="VFQF01000001">
    <property type="protein sequence ID" value="TQN48827.1"/>
    <property type="molecule type" value="Genomic_DNA"/>
</dbReference>
<evidence type="ECO:0000313" key="4">
    <source>
        <dbReference type="EMBL" id="TQN48827.1"/>
    </source>
</evidence>
<accession>A0A543PXL6</accession>
<proteinExistence type="inferred from homology"/>
<dbReference type="CDD" id="cd05254">
    <property type="entry name" value="dTDP_HR_like_SDR_e"/>
    <property type="match status" value="1"/>
</dbReference>
<dbReference type="EC" id="1.1.1.133" evidence="2"/>
<reference evidence="4 5" key="1">
    <citation type="submission" date="2019-06" db="EMBL/GenBank/DDBJ databases">
        <title>Sequencing the genomes of 1000 actinobacteria strains.</title>
        <authorList>
            <person name="Klenk H.-P."/>
        </authorList>
    </citation>
    <scope>NUCLEOTIDE SEQUENCE [LARGE SCALE GENOMIC DNA]</scope>
    <source>
        <strain evidence="4 5">DSM 21776</strain>
    </source>
</reference>
<evidence type="ECO:0000259" key="3">
    <source>
        <dbReference type="Pfam" id="PF04321"/>
    </source>
</evidence>
<dbReference type="Gene3D" id="3.40.50.720">
    <property type="entry name" value="NAD(P)-binding Rossmann-like Domain"/>
    <property type="match status" value="1"/>
</dbReference>
<evidence type="ECO:0000313" key="5">
    <source>
        <dbReference type="Proteomes" id="UP000320085"/>
    </source>
</evidence>
<keyword evidence="2" id="KW-0560">Oxidoreductase</keyword>
<dbReference type="GO" id="GO:0019305">
    <property type="term" value="P:dTDP-rhamnose biosynthetic process"/>
    <property type="evidence" value="ECO:0007669"/>
    <property type="project" value="UniProtKB-UniPathway"/>
</dbReference>
<comment type="caution">
    <text evidence="4">The sequence shown here is derived from an EMBL/GenBank/DDBJ whole genome shotgun (WGS) entry which is preliminary data.</text>
</comment>
<dbReference type="AlphaFoldDB" id="A0A543PXL6"/>
<dbReference type="GO" id="GO:0005829">
    <property type="term" value="C:cytosol"/>
    <property type="evidence" value="ECO:0007669"/>
    <property type="project" value="TreeGrafter"/>
</dbReference>
<dbReference type="InterPro" id="IPR036291">
    <property type="entry name" value="NAD(P)-bd_dom_sf"/>
</dbReference>
<comment type="pathway">
    <text evidence="2">Carbohydrate biosynthesis; dTDP-L-rhamnose biosynthesis.</text>
</comment>
<dbReference type="PANTHER" id="PTHR10491:SF4">
    <property type="entry name" value="METHIONINE ADENOSYLTRANSFERASE 2 SUBUNIT BETA"/>
    <property type="match status" value="1"/>
</dbReference>
<evidence type="ECO:0000256" key="2">
    <source>
        <dbReference type="RuleBase" id="RU364082"/>
    </source>
</evidence>
<comment type="function">
    <text evidence="2">Catalyzes the reduction of dTDP-6-deoxy-L-lyxo-4-hexulose to yield dTDP-L-rhamnose.</text>
</comment>
<evidence type="ECO:0000256" key="1">
    <source>
        <dbReference type="ARBA" id="ARBA00010944"/>
    </source>
</evidence>
<feature type="domain" description="RmlD-like substrate binding" evidence="3">
    <location>
        <begin position="1"/>
        <end position="299"/>
    </location>
</feature>
<dbReference type="Pfam" id="PF04321">
    <property type="entry name" value="RmlD_sub_bind"/>
    <property type="match status" value="1"/>
</dbReference>
<organism evidence="4 5">
    <name type="scientific">Humibacillus xanthopallidus</name>
    <dbReference type="NCBI Taxonomy" id="412689"/>
    <lineage>
        <taxon>Bacteria</taxon>
        <taxon>Bacillati</taxon>
        <taxon>Actinomycetota</taxon>
        <taxon>Actinomycetes</taxon>
        <taxon>Micrococcales</taxon>
        <taxon>Intrasporangiaceae</taxon>
        <taxon>Humibacillus</taxon>
    </lineage>
</organism>
<comment type="similarity">
    <text evidence="1 2">Belongs to the dTDP-4-dehydrorhamnose reductase family.</text>
</comment>
<protein>
    <recommendedName>
        <fullName evidence="2">dTDP-4-dehydrorhamnose reductase</fullName>
        <ecNumber evidence="2">1.1.1.133</ecNumber>
    </recommendedName>
</protein>
<dbReference type="InterPro" id="IPR005913">
    <property type="entry name" value="dTDP_dehydrorham_reduct"/>
</dbReference>
<sequence>MRILATGSAGMLGSALVPALMRAGHGVVATDINLTDSHPWGPTGPALGHLDVRDRDQVRHTMAAVQPDIVLHLAAETSLELSDADPDHAYLTNTVATKYVAQQARSAGIPIVYISTAGVFDGQKATAYTEFDRPNPINTYGASKYEGELLVAATVPQHFIIRAGWMVGGGRMKDHKFVSRIVDQVRDGADTIYAVTDKLGTPTYAPDFSNCLLGLLDSKVYGTYHMACGGEGSRYDVAAHLLDVLGRSDIELVPVTSEHFAEEFPSPRPPSEIMRNLVLDLQGMNTMRPWRVALAEYLQVEFPDLVRASRVA</sequence>
<dbReference type="Proteomes" id="UP000320085">
    <property type="component" value="Unassembled WGS sequence"/>
</dbReference>
<name>A0A543PXL6_9MICO</name>